<dbReference type="EMBL" id="JAVIJF010000021">
    <property type="protein sequence ID" value="MDX8527918.1"/>
    <property type="molecule type" value="Genomic_DNA"/>
</dbReference>
<evidence type="ECO:0000313" key="11">
    <source>
        <dbReference type="Proteomes" id="UP001276840"/>
    </source>
</evidence>
<keyword evidence="7 9" id="KW-0067">ATP-binding</keyword>
<keyword evidence="6 9" id="KW-0418">Kinase</keyword>
<evidence type="ECO:0000256" key="5">
    <source>
        <dbReference type="ARBA" id="ARBA00022741"/>
    </source>
</evidence>
<evidence type="ECO:0000256" key="9">
    <source>
        <dbReference type="RuleBase" id="RU363066"/>
    </source>
</evidence>
<evidence type="ECO:0000313" key="10">
    <source>
        <dbReference type="EMBL" id="MDX8527918.1"/>
    </source>
</evidence>
<evidence type="ECO:0000256" key="1">
    <source>
        <dbReference type="ARBA" id="ARBA00004761"/>
    </source>
</evidence>
<dbReference type="PANTHER" id="PTHR43442:SF3">
    <property type="entry name" value="GLUCONOKINASE-RELATED"/>
    <property type="match status" value="1"/>
</dbReference>
<dbReference type="PANTHER" id="PTHR43442">
    <property type="entry name" value="GLUCONOKINASE-RELATED"/>
    <property type="match status" value="1"/>
</dbReference>
<dbReference type="GO" id="GO:0046316">
    <property type="term" value="F:gluconokinase activity"/>
    <property type="evidence" value="ECO:0007669"/>
    <property type="project" value="UniProtKB-EC"/>
</dbReference>
<dbReference type="RefSeq" id="WP_320235861.1">
    <property type="nucleotide sequence ID" value="NZ_JAVIJF010000021.1"/>
</dbReference>
<dbReference type="InterPro" id="IPR006001">
    <property type="entry name" value="Therm_gnt_kin"/>
</dbReference>
<reference evidence="10 11" key="1">
    <citation type="submission" date="2023-08" db="EMBL/GenBank/DDBJ databases">
        <title>Implementing the SeqCode for naming new Mesorhizobium species isolated from Vachellia karroo root nodules.</title>
        <authorList>
            <person name="Van Lill M."/>
        </authorList>
    </citation>
    <scope>NUCLEOTIDE SEQUENCE [LARGE SCALE GENOMIC DNA]</scope>
    <source>
        <strain evidence="10 11">MSK 1335</strain>
    </source>
</reference>
<comment type="similarity">
    <text evidence="2 9">Belongs to the gluconokinase GntK/GntV family.</text>
</comment>
<evidence type="ECO:0000256" key="3">
    <source>
        <dbReference type="ARBA" id="ARBA00012054"/>
    </source>
</evidence>
<dbReference type="EC" id="2.7.1.12" evidence="3 9"/>
<evidence type="ECO:0000256" key="7">
    <source>
        <dbReference type="ARBA" id="ARBA00022840"/>
    </source>
</evidence>
<dbReference type="InterPro" id="IPR027417">
    <property type="entry name" value="P-loop_NTPase"/>
</dbReference>
<sequence>MSTAASRPAFEPALIVVMGVSGCGKTSVGIEIAARFGLAFVEGDTLHPRGNVEKMSAGMALTDDDRRPWLDLIGAALRQAHEEGRGLVVSCSALKTSYRDRLRRAAYGAVSFVHLEGTRAVLQARLAERRGHFFPPALLDSQLAALESPADEPLVVSVDIDAPVDSIAAAALNGLSTLGIIPAARMKREAR</sequence>
<dbReference type="Proteomes" id="UP001276840">
    <property type="component" value="Unassembled WGS sequence"/>
</dbReference>
<evidence type="ECO:0000256" key="8">
    <source>
        <dbReference type="ARBA" id="ARBA00048090"/>
    </source>
</evidence>
<evidence type="ECO:0000256" key="6">
    <source>
        <dbReference type="ARBA" id="ARBA00022777"/>
    </source>
</evidence>
<dbReference type="Gene3D" id="3.40.50.300">
    <property type="entry name" value="P-loop containing nucleotide triphosphate hydrolases"/>
    <property type="match status" value="1"/>
</dbReference>
<keyword evidence="5 9" id="KW-0547">Nucleotide-binding</keyword>
<evidence type="ECO:0000256" key="4">
    <source>
        <dbReference type="ARBA" id="ARBA00022679"/>
    </source>
</evidence>
<protein>
    <recommendedName>
        <fullName evidence="3 9">Gluconokinase</fullName>
        <ecNumber evidence="3 9">2.7.1.12</ecNumber>
    </recommendedName>
</protein>
<proteinExistence type="inferred from homology"/>
<comment type="catalytic activity">
    <reaction evidence="8 9">
        <text>D-gluconate + ATP = 6-phospho-D-gluconate + ADP + H(+)</text>
        <dbReference type="Rhea" id="RHEA:19433"/>
        <dbReference type="ChEBI" id="CHEBI:15378"/>
        <dbReference type="ChEBI" id="CHEBI:18391"/>
        <dbReference type="ChEBI" id="CHEBI:30616"/>
        <dbReference type="ChEBI" id="CHEBI:58759"/>
        <dbReference type="ChEBI" id="CHEBI:456216"/>
        <dbReference type="EC" id="2.7.1.12"/>
    </reaction>
</comment>
<dbReference type="SUPFAM" id="SSF52540">
    <property type="entry name" value="P-loop containing nucleoside triphosphate hydrolases"/>
    <property type="match status" value="1"/>
</dbReference>
<name>A0ABU4ZR98_9HYPH</name>
<organism evidence="10 11">
    <name type="scientific">Mesorhizobium montanum</name>
    <dbReference type="NCBI Taxonomy" id="3072323"/>
    <lineage>
        <taxon>Bacteria</taxon>
        <taxon>Pseudomonadati</taxon>
        <taxon>Pseudomonadota</taxon>
        <taxon>Alphaproteobacteria</taxon>
        <taxon>Hyphomicrobiales</taxon>
        <taxon>Phyllobacteriaceae</taxon>
        <taxon>Mesorhizobium</taxon>
    </lineage>
</organism>
<dbReference type="PROSITE" id="PS51257">
    <property type="entry name" value="PROKAR_LIPOPROTEIN"/>
    <property type="match status" value="1"/>
</dbReference>
<keyword evidence="11" id="KW-1185">Reference proteome</keyword>
<evidence type="ECO:0000256" key="2">
    <source>
        <dbReference type="ARBA" id="ARBA00008420"/>
    </source>
</evidence>
<comment type="caution">
    <text evidence="10">The sequence shown here is derived from an EMBL/GenBank/DDBJ whole genome shotgun (WGS) entry which is preliminary data.</text>
</comment>
<dbReference type="Pfam" id="PF13671">
    <property type="entry name" value="AAA_33"/>
    <property type="match status" value="1"/>
</dbReference>
<dbReference type="NCBIfam" id="TIGR01313">
    <property type="entry name" value="therm_gnt_kin"/>
    <property type="match status" value="1"/>
</dbReference>
<accession>A0ABU4ZR98</accession>
<keyword evidence="4 9" id="KW-0808">Transferase</keyword>
<comment type="pathway">
    <text evidence="1">Carbohydrate acid metabolism.</text>
</comment>
<dbReference type="CDD" id="cd02021">
    <property type="entry name" value="GntK"/>
    <property type="match status" value="1"/>
</dbReference>
<gene>
    <name evidence="10" type="ORF">RFM68_25820</name>
</gene>